<evidence type="ECO:0000259" key="5">
    <source>
        <dbReference type="PROSITE" id="PS50949"/>
    </source>
</evidence>
<dbReference type="SMART" id="SM00345">
    <property type="entry name" value="HTH_GNTR"/>
    <property type="match status" value="1"/>
</dbReference>
<evidence type="ECO:0000256" key="3">
    <source>
        <dbReference type="ARBA" id="ARBA00023125"/>
    </source>
</evidence>
<dbReference type="EMBL" id="QORE01002575">
    <property type="protein sequence ID" value="RCI69938.1"/>
    <property type="molecule type" value="Genomic_DNA"/>
</dbReference>
<dbReference type="GO" id="GO:0003700">
    <property type="term" value="F:DNA-binding transcription factor activity"/>
    <property type="evidence" value="ECO:0007669"/>
    <property type="project" value="InterPro"/>
</dbReference>
<dbReference type="Proteomes" id="UP000253594">
    <property type="component" value="Unassembled WGS sequence"/>
</dbReference>
<comment type="caution">
    <text evidence="6">The sequence shown here is derived from an EMBL/GenBank/DDBJ whole genome shotgun (WGS) entry which is preliminary data.</text>
</comment>
<sequence length="60" mass="6732">MTNLLLYQRIAQQLAEDIRRGVYQPGERVPSVRKLSTQLNVSTDTGLQAYATLDAQGLLR</sequence>
<proteinExistence type="predicted"/>
<protein>
    <submittedName>
        <fullName evidence="6">GntR family transcriptional regulator</fullName>
    </submittedName>
</protein>
<feature type="non-terminal residue" evidence="6">
    <location>
        <position position="60"/>
    </location>
</feature>
<dbReference type="AlphaFoldDB" id="A0A367LXX8"/>
<dbReference type="InterPro" id="IPR051446">
    <property type="entry name" value="HTH_trans_reg/aminotransferase"/>
</dbReference>
<dbReference type="InterPro" id="IPR000524">
    <property type="entry name" value="Tscrpt_reg_HTH_GntR"/>
</dbReference>
<dbReference type="PROSITE" id="PS50949">
    <property type="entry name" value="HTH_GNTR"/>
    <property type="match status" value="1"/>
</dbReference>
<dbReference type="PANTHER" id="PTHR46577">
    <property type="entry name" value="HTH-TYPE TRANSCRIPTIONAL REGULATORY PROTEIN GABR"/>
    <property type="match status" value="1"/>
</dbReference>
<accession>A0A367LXX8</accession>
<reference evidence="6 7" key="1">
    <citation type="submission" date="2018-07" db="EMBL/GenBank/DDBJ databases">
        <title>Mechanisms of high-level aminoglycoside resistance among Gram-negative pathogens in Brazil.</title>
        <authorList>
            <person name="Ballaben A.S."/>
            <person name="Darini A.L.C."/>
            <person name="Doi Y."/>
        </authorList>
    </citation>
    <scope>NUCLEOTIDE SEQUENCE [LARGE SCALE GENOMIC DNA]</scope>
    <source>
        <strain evidence="6 7">B2-305</strain>
    </source>
</reference>
<dbReference type="Pfam" id="PF00392">
    <property type="entry name" value="GntR"/>
    <property type="match status" value="1"/>
</dbReference>
<evidence type="ECO:0000256" key="4">
    <source>
        <dbReference type="ARBA" id="ARBA00023163"/>
    </source>
</evidence>
<keyword evidence="4" id="KW-0804">Transcription</keyword>
<dbReference type="GO" id="GO:0003677">
    <property type="term" value="F:DNA binding"/>
    <property type="evidence" value="ECO:0007669"/>
    <property type="project" value="UniProtKB-KW"/>
</dbReference>
<evidence type="ECO:0000256" key="2">
    <source>
        <dbReference type="ARBA" id="ARBA00023015"/>
    </source>
</evidence>
<gene>
    <name evidence="6" type="ORF">DT376_37265</name>
</gene>
<keyword evidence="3" id="KW-0238">DNA-binding</keyword>
<evidence type="ECO:0000313" key="7">
    <source>
        <dbReference type="Proteomes" id="UP000253594"/>
    </source>
</evidence>
<dbReference type="InterPro" id="IPR036390">
    <property type="entry name" value="WH_DNA-bd_sf"/>
</dbReference>
<dbReference type="SUPFAM" id="SSF46785">
    <property type="entry name" value="Winged helix' DNA-binding domain"/>
    <property type="match status" value="1"/>
</dbReference>
<dbReference type="Gene3D" id="1.10.10.10">
    <property type="entry name" value="Winged helix-like DNA-binding domain superfamily/Winged helix DNA-binding domain"/>
    <property type="match status" value="1"/>
</dbReference>
<dbReference type="PANTHER" id="PTHR46577:SF1">
    <property type="entry name" value="HTH-TYPE TRANSCRIPTIONAL REGULATORY PROTEIN GABR"/>
    <property type="match status" value="1"/>
</dbReference>
<organism evidence="6 7">
    <name type="scientific">Pseudomonas aeruginosa</name>
    <dbReference type="NCBI Taxonomy" id="287"/>
    <lineage>
        <taxon>Bacteria</taxon>
        <taxon>Pseudomonadati</taxon>
        <taxon>Pseudomonadota</taxon>
        <taxon>Gammaproteobacteria</taxon>
        <taxon>Pseudomonadales</taxon>
        <taxon>Pseudomonadaceae</taxon>
        <taxon>Pseudomonas</taxon>
    </lineage>
</organism>
<name>A0A367LXX8_PSEAI</name>
<dbReference type="CDD" id="cd07377">
    <property type="entry name" value="WHTH_GntR"/>
    <property type="match status" value="1"/>
</dbReference>
<feature type="domain" description="HTH gntR-type" evidence="5">
    <location>
        <begin position="4"/>
        <end position="60"/>
    </location>
</feature>
<dbReference type="InterPro" id="IPR036388">
    <property type="entry name" value="WH-like_DNA-bd_sf"/>
</dbReference>
<evidence type="ECO:0000256" key="1">
    <source>
        <dbReference type="ARBA" id="ARBA00022898"/>
    </source>
</evidence>
<evidence type="ECO:0000313" key="6">
    <source>
        <dbReference type="EMBL" id="RCI69938.1"/>
    </source>
</evidence>
<keyword evidence="2" id="KW-0805">Transcription regulation</keyword>
<keyword evidence="1" id="KW-0663">Pyridoxal phosphate</keyword>